<dbReference type="GO" id="GO:0043953">
    <property type="term" value="P:protein transport by the Tat complex"/>
    <property type="evidence" value="ECO:0007669"/>
    <property type="project" value="UniProtKB-UniRule"/>
</dbReference>
<feature type="region of interest" description="Disordered" evidence="11">
    <location>
        <begin position="64"/>
        <end position="85"/>
    </location>
</feature>
<evidence type="ECO:0000256" key="5">
    <source>
        <dbReference type="ARBA" id="ARBA00022692"/>
    </source>
</evidence>
<proteinExistence type="inferred from homology"/>
<keyword evidence="3 10" id="KW-1003">Cell membrane</keyword>
<evidence type="ECO:0000256" key="2">
    <source>
        <dbReference type="ARBA" id="ARBA00022448"/>
    </source>
</evidence>
<dbReference type="GO" id="GO:0033281">
    <property type="term" value="C:TAT protein transport complex"/>
    <property type="evidence" value="ECO:0007669"/>
    <property type="project" value="UniProtKB-UniRule"/>
</dbReference>
<dbReference type="GeneID" id="57976098"/>
<evidence type="ECO:0000256" key="10">
    <source>
        <dbReference type="HAMAP-Rule" id="MF_00903"/>
    </source>
</evidence>
<dbReference type="InterPro" id="IPR024905">
    <property type="entry name" value="TatE"/>
</dbReference>
<evidence type="ECO:0000256" key="1">
    <source>
        <dbReference type="ARBA" id="ARBA00004162"/>
    </source>
</evidence>
<name>A0A0E1NV47_YERPA</name>
<dbReference type="PANTHER" id="PTHR42982:SF5">
    <property type="entry name" value="SEC-INDEPENDENT PROTEIN TRANSLOCASE PROTEIN TATE"/>
    <property type="match status" value="1"/>
</dbReference>
<evidence type="ECO:0000313" key="13">
    <source>
        <dbReference type="Proteomes" id="UP000001971"/>
    </source>
</evidence>
<evidence type="ECO:0000256" key="3">
    <source>
        <dbReference type="ARBA" id="ARBA00022475"/>
    </source>
</evidence>
<evidence type="ECO:0000256" key="7">
    <source>
        <dbReference type="ARBA" id="ARBA00022989"/>
    </source>
</evidence>
<comment type="subcellular location">
    <subcellularLocation>
        <location evidence="10">Cell inner membrane</location>
        <topology evidence="10">Single-pass membrane protein</topology>
    </subcellularLocation>
    <subcellularLocation>
        <location evidence="1">Cell membrane</location>
        <topology evidence="1">Single-pass membrane protein</topology>
    </subcellularLocation>
</comment>
<dbReference type="KEGG" id="ypa:YPA_2502"/>
<evidence type="ECO:0000313" key="12">
    <source>
        <dbReference type="EMBL" id="ABG14466.1"/>
    </source>
</evidence>
<keyword evidence="9 10" id="KW-0472">Membrane</keyword>
<dbReference type="InterPro" id="IPR003369">
    <property type="entry name" value="TatA/B/E"/>
</dbReference>
<sequence>MEGLSITKLLVVGILIVLLFGTSKLRTLGADLGAALKGFKKAMRNDDEVSTSVLGETKMSAETKTVAETKAASDSQAAASVERKD</sequence>
<dbReference type="PANTHER" id="PTHR42982">
    <property type="entry name" value="SEC-INDEPENDENT PROTEIN TRANSLOCASE PROTEIN TATA"/>
    <property type="match status" value="1"/>
</dbReference>
<dbReference type="HOGENOM" id="CLU_086034_5_1_6"/>
<organism evidence="12 13">
    <name type="scientific">Yersinia pestis bv. Antiqua (strain Antiqua)</name>
    <dbReference type="NCBI Taxonomy" id="360102"/>
    <lineage>
        <taxon>Bacteria</taxon>
        <taxon>Pseudomonadati</taxon>
        <taxon>Pseudomonadota</taxon>
        <taxon>Gammaproteobacteria</taxon>
        <taxon>Enterobacterales</taxon>
        <taxon>Yersiniaceae</taxon>
        <taxon>Yersinia</taxon>
    </lineage>
</organism>
<accession>A0A0E1NV47</accession>
<evidence type="ECO:0000256" key="11">
    <source>
        <dbReference type="SAM" id="MobiDB-lite"/>
    </source>
</evidence>
<dbReference type="PATRIC" id="fig|360102.15.peg.1154"/>
<dbReference type="HAMAP" id="MF_00236">
    <property type="entry name" value="TatA_E"/>
    <property type="match status" value="1"/>
</dbReference>
<keyword evidence="5 10" id="KW-0812">Transmembrane</keyword>
<dbReference type="InterPro" id="IPR006312">
    <property type="entry name" value="TatA/E"/>
</dbReference>
<evidence type="ECO:0000256" key="9">
    <source>
        <dbReference type="ARBA" id="ARBA00023136"/>
    </source>
</evidence>
<keyword evidence="6 10" id="KW-0653">Protein transport</keyword>
<keyword evidence="8 10" id="KW-0811">Translocation</keyword>
<dbReference type="Pfam" id="PF02416">
    <property type="entry name" value="TatA_B_E"/>
    <property type="match status" value="1"/>
</dbReference>
<dbReference type="NCBIfam" id="TIGR01411">
    <property type="entry name" value="tatAE"/>
    <property type="match status" value="1"/>
</dbReference>
<dbReference type="NCBIfam" id="NF002448">
    <property type="entry name" value="PRK01614.1"/>
    <property type="match status" value="1"/>
</dbReference>
<evidence type="ECO:0000256" key="8">
    <source>
        <dbReference type="ARBA" id="ARBA00023010"/>
    </source>
</evidence>
<keyword evidence="2 10" id="KW-0813">Transport</keyword>
<comment type="similarity">
    <text evidence="10">Belongs to the TatA/E family. TatE subfamily.</text>
</comment>
<keyword evidence="4 10" id="KW-0997">Cell inner membrane</keyword>
<protein>
    <recommendedName>
        <fullName evidence="10">Probable Sec-independent protein translocase protein TatE</fullName>
    </recommendedName>
</protein>
<dbReference type="Proteomes" id="UP000001971">
    <property type="component" value="Chromosome"/>
</dbReference>
<dbReference type="RefSeq" id="WP_002210319.1">
    <property type="nucleotide sequence ID" value="NC_008150.1"/>
</dbReference>
<comment type="function">
    <text evidence="10">Part of the twin-arginine translocation (Tat) system that transports large folded proteins containing a characteristic twin-arginine motif in their signal peptide across membranes. TatE shares overlapping functions with TatA.</text>
</comment>
<dbReference type="EMBL" id="CP000308">
    <property type="protein sequence ID" value="ABG14466.1"/>
    <property type="molecule type" value="Genomic_DNA"/>
</dbReference>
<dbReference type="HAMAP" id="MF_00903">
    <property type="entry name" value="TatE"/>
    <property type="match status" value="1"/>
</dbReference>
<evidence type="ECO:0000256" key="6">
    <source>
        <dbReference type="ARBA" id="ARBA00022927"/>
    </source>
</evidence>
<dbReference type="SMR" id="A0A0E1NV47"/>
<dbReference type="Gene3D" id="1.20.5.3310">
    <property type="match status" value="1"/>
</dbReference>
<keyword evidence="7 10" id="KW-1133">Transmembrane helix</keyword>
<dbReference type="AlphaFoldDB" id="A0A0E1NV47"/>
<evidence type="ECO:0000256" key="4">
    <source>
        <dbReference type="ARBA" id="ARBA00022519"/>
    </source>
</evidence>
<gene>
    <name evidence="10" type="primary">tatE</name>
    <name evidence="12" type="ordered locus">YPA_2502</name>
</gene>
<dbReference type="GO" id="GO:0008320">
    <property type="term" value="F:protein transmembrane transporter activity"/>
    <property type="evidence" value="ECO:0007669"/>
    <property type="project" value="UniProtKB-UniRule"/>
</dbReference>
<reference evidence="12 13" key="1">
    <citation type="journal article" date="2006" name="J. Bacteriol.">
        <title>Complete genome sequence of Yersinia pestis strains Antiqua and Nepal516: evidence of gene reduction in an emerging pathogen.</title>
        <authorList>
            <person name="Chain P.S."/>
            <person name="Hu P."/>
            <person name="Malfatti S.A."/>
            <person name="Radnedge L."/>
            <person name="Larimer F."/>
            <person name="Vergez L.M."/>
            <person name="Worsham P."/>
            <person name="Chu M.C."/>
            <person name="Andersen G.L."/>
        </authorList>
    </citation>
    <scope>NUCLEOTIDE SEQUENCE [LARGE SCALE GENOMIC DNA]</scope>
    <source>
        <strain evidence="12 13">Antiqua</strain>
    </source>
</reference>